<dbReference type="EMBL" id="MIEK01000004">
    <property type="protein sequence ID" value="OEH83709.1"/>
    <property type="molecule type" value="Genomic_DNA"/>
</dbReference>
<dbReference type="OrthoDB" id="2087632at2"/>
<protein>
    <submittedName>
        <fullName evidence="1">Uncharacterized protein</fullName>
    </submittedName>
</protein>
<accession>A0A1E5L1A6</accession>
<evidence type="ECO:0000313" key="2">
    <source>
        <dbReference type="Proteomes" id="UP000095256"/>
    </source>
</evidence>
<keyword evidence="2" id="KW-1185">Reference proteome</keyword>
<gene>
    <name evidence="1" type="ORF">BCR26_08565</name>
</gene>
<reference evidence="1 2" key="1">
    <citation type="submission" date="2016-09" db="EMBL/GenBank/DDBJ databases">
        <authorList>
            <person name="Capua I."/>
            <person name="De Benedictis P."/>
            <person name="Joannis T."/>
            <person name="Lombin L.H."/>
            <person name="Cattoli G."/>
        </authorList>
    </citation>
    <scope>NUCLEOTIDE SEQUENCE [LARGE SCALE GENOMIC DNA]</scope>
    <source>
        <strain evidence="1 2">LMG 25899</strain>
    </source>
</reference>
<evidence type="ECO:0000313" key="1">
    <source>
        <dbReference type="EMBL" id="OEH83709.1"/>
    </source>
</evidence>
<proteinExistence type="predicted"/>
<dbReference type="Proteomes" id="UP000095256">
    <property type="component" value="Unassembled WGS sequence"/>
</dbReference>
<dbReference type="RefSeq" id="WP_069697393.1">
    <property type="nucleotide sequence ID" value="NZ_JAGGMA010000008.1"/>
</dbReference>
<comment type="caution">
    <text evidence="1">The sequence shown here is derived from an EMBL/GenBank/DDBJ whole genome shotgun (WGS) entry which is preliminary data.</text>
</comment>
<dbReference type="AlphaFoldDB" id="A0A1E5L1A6"/>
<organism evidence="1 2">
    <name type="scientific">Enterococcus rivorum</name>
    <dbReference type="NCBI Taxonomy" id="762845"/>
    <lineage>
        <taxon>Bacteria</taxon>
        <taxon>Bacillati</taxon>
        <taxon>Bacillota</taxon>
        <taxon>Bacilli</taxon>
        <taxon>Lactobacillales</taxon>
        <taxon>Enterococcaceae</taxon>
        <taxon>Enterococcus</taxon>
    </lineage>
</organism>
<name>A0A1E5L1A6_9ENTE</name>
<sequence length="131" mass="15769">MSDVEEIQKEIDKLYYWDAYILKLETTAFGDKVELVYHDSDEEGVKYIFKECYDVKLEHDITYTKDLDYEKLKLGQIPYYIQNVKVEKQEREGKELYQFEIDAWPMKAQILCRKFDASIVSVKELLNKFEK</sequence>